<dbReference type="InterPro" id="IPR018319">
    <property type="entry name" value="SelA-like"/>
</dbReference>
<sequence length="466" mass="51080">MNNKDLLRKIPKVDGILEHQEWKKLVADYPEDPAKDALRAVIEDTRLAIKTGETTSVPSTSEIIRAAKKMLVEWTNPRLKRVINGTGVIIHTNLGRSLLADEAIGAIINAASRYTNLEYDLEKGTRGSRYDHCTAVLKRLTGAESALVVNNNAGAVFLVLNTLAEGKETIVSRGELVEIGGSFRIPDVMKKSGTVLREVGTTNRTYKEDYESAINQETGLLMKAHTSNYRIKGFTRDVRVEELVSLGRQYGVPAYFDAGSGLLFPLQAMTANDEPLVPAELAKGLDIISFSGDKLLGAPQAGIILGRESFIDMMKKNPLTRALRPDKFTIAGLESTLLLYLDRERSKKVIPTLRMIHEDIGVLRRRAQWIVKQARTRCPGLSADVVRLDSEVGGGTLPDVAIPSFGVGLKPAGMTAQSLEVRLRGLEVPVVGRIEKDVFLLDMRTIGKDELGLLVEGIESALQDGK</sequence>
<comment type="similarity">
    <text evidence="7 8">Belongs to the SelA family.</text>
</comment>
<comment type="subcellular location">
    <subcellularLocation>
        <location evidence="8">Cytoplasm</location>
    </subcellularLocation>
</comment>
<dbReference type="Pfam" id="PF12390">
    <property type="entry name" value="Se-cys_synth_N"/>
    <property type="match status" value="1"/>
</dbReference>
<reference evidence="11" key="2">
    <citation type="submission" date="2020-01" db="EMBL/GenBank/DDBJ databases">
        <authorList>
            <person name="Campanaro S."/>
        </authorList>
    </citation>
    <scope>NUCLEOTIDE SEQUENCE</scope>
    <source>
        <strain evidence="11">AS06rmzACSIP_7</strain>
    </source>
</reference>
<comment type="pathway">
    <text evidence="8">Aminoacyl-tRNA biosynthesis; selenocysteinyl-tRNA(Sec) biosynthesis; selenocysteinyl-tRNA(Sec) from L-seryl-tRNA(Sec) (bacterial route): step 1/1.</text>
</comment>
<dbReference type="InterPro" id="IPR015424">
    <property type="entry name" value="PyrdxlP-dep_Trfase"/>
</dbReference>
<reference evidence="11" key="1">
    <citation type="journal article" date="2020" name="Biotechnol. Biofuels">
        <title>New insights from the biogas microbiome by comprehensive genome-resolved metagenomics of nearly 1600 species originating from multiple anaerobic digesters.</title>
        <authorList>
            <person name="Campanaro S."/>
            <person name="Treu L."/>
            <person name="Rodriguez-R L.M."/>
            <person name="Kovalovszki A."/>
            <person name="Ziels R.M."/>
            <person name="Maus I."/>
            <person name="Zhu X."/>
            <person name="Kougias P.G."/>
            <person name="Basile A."/>
            <person name="Luo G."/>
            <person name="Schluter A."/>
            <person name="Konstantinidis K.T."/>
            <person name="Angelidaki I."/>
        </authorList>
    </citation>
    <scope>NUCLEOTIDE SEQUENCE</scope>
    <source>
        <strain evidence="11">AS06rmzACSIP_7</strain>
    </source>
</reference>
<comment type="function">
    <text evidence="8">Converts seryl-tRNA(Sec) to selenocysteinyl-tRNA(Sec) required for selenoprotein biosynthesis.</text>
</comment>
<dbReference type="SUPFAM" id="SSF53383">
    <property type="entry name" value="PLP-dependent transferases"/>
    <property type="match status" value="1"/>
</dbReference>
<comment type="catalytic activity">
    <reaction evidence="8">
        <text>L-seryl-tRNA(Sec) + selenophosphate + H(+) = L-selenocysteinyl-tRNA(Sec) + phosphate</text>
        <dbReference type="Rhea" id="RHEA:22728"/>
        <dbReference type="Rhea" id="RHEA-COMP:9742"/>
        <dbReference type="Rhea" id="RHEA-COMP:9743"/>
        <dbReference type="ChEBI" id="CHEBI:15378"/>
        <dbReference type="ChEBI" id="CHEBI:16144"/>
        <dbReference type="ChEBI" id="CHEBI:43474"/>
        <dbReference type="ChEBI" id="CHEBI:78533"/>
        <dbReference type="ChEBI" id="CHEBI:78573"/>
        <dbReference type="EC" id="2.9.1.1"/>
    </reaction>
</comment>
<evidence type="ECO:0000313" key="12">
    <source>
        <dbReference type="Proteomes" id="UP000777265"/>
    </source>
</evidence>
<dbReference type="Proteomes" id="UP000777265">
    <property type="component" value="Unassembled WGS sequence"/>
</dbReference>
<keyword evidence="3 8" id="KW-0808">Transferase</keyword>
<dbReference type="EMBL" id="JAAYEE010000192">
    <property type="protein sequence ID" value="NLW35963.1"/>
    <property type="molecule type" value="Genomic_DNA"/>
</dbReference>
<evidence type="ECO:0000256" key="7">
    <source>
        <dbReference type="ARBA" id="ARBA00044507"/>
    </source>
</evidence>
<evidence type="ECO:0000313" key="11">
    <source>
        <dbReference type="EMBL" id="NLW35963.1"/>
    </source>
</evidence>
<evidence type="ECO:0000259" key="10">
    <source>
        <dbReference type="Pfam" id="PF12390"/>
    </source>
</evidence>
<evidence type="ECO:0000256" key="3">
    <source>
        <dbReference type="ARBA" id="ARBA00022679"/>
    </source>
</evidence>
<comment type="cofactor">
    <cofactor evidence="1 8 9">
        <name>pyridoxal 5'-phosphate</name>
        <dbReference type="ChEBI" id="CHEBI:597326"/>
    </cofactor>
</comment>
<dbReference type="AlphaFoldDB" id="A0A351U231"/>
<dbReference type="InterPro" id="IPR025862">
    <property type="entry name" value="SelA_trans_N_dom"/>
</dbReference>
<dbReference type="PANTHER" id="PTHR32328:SF0">
    <property type="entry name" value="L-SERYL-TRNA(SEC) SELENIUM TRANSFERASE"/>
    <property type="match status" value="1"/>
</dbReference>
<evidence type="ECO:0000256" key="8">
    <source>
        <dbReference type="HAMAP-Rule" id="MF_00423"/>
    </source>
</evidence>
<evidence type="ECO:0000256" key="6">
    <source>
        <dbReference type="ARBA" id="ARBA00023266"/>
    </source>
</evidence>
<protein>
    <recommendedName>
        <fullName evidence="8">L-seryl-tRNA(Sec) selenium transferase</fullName>
        <ecNumber evidence="8">2.9.1.1</ecNumber>
    </recommendedName>
    <alternativeName>
        <fullName evidence="8">Selenocysteine synthase</fullName>
        <shortName evidence="8">Sec synthase</shortName>
    </alternativeName>
    <alternativeName>
        <fullName evidence="8">Selenocysteinyl-tRNA(Sec) synthase</fullName>
    </alternativeName>
</protein>
<dbReference type="InterPro" id="IPR015421">
    <property type="entry name" value="PyrdxlP-dep_Trfase_major"/>
</dbReference>
<evidence type="ECO:0000256" key="2">
    <source>
        <dbReference type="ARBA" id="ARBA00022490"/>
    </source>
</evidence>
<dbReference type="Pfam" id="PF03841">
    <property type="entry name" value="SelA"/>
    <property type="match status" value="1"/>
</dbReference>
<dbReference type="GO" id="GO:0005737">
    <property type="term" value="C:cytoplasm"/>
    <property type="evidence" value="ECO:0007669"/>
    <property type="project" value="UniProtKB-SubCell"/>
</dbReference>
<evidence type="ECO:0000256" key="4">
    <source>
        <dbReference type="ARBA" id="ARBA00022898"/>
    </source>
</evidence>
<keyword evidence="5 8" id="KW-0648">Protein biosynthesis</keyword>
<dbReference type="HAMAP" id="MF_00423">
    <property type="entry name" value="SelA"/>
    <property type="match status" value="1"/>
</dbReference>
<keyword evidence="2 8" id="KW-0963">Cytoplasm</keyword>
<proteinExistence type="inferred from homology"/>
<evidence type="ECO:0000256" key="5">
    <source>
        <dbReference type="ARBA" id="ARBA00022917"/>
    </source>
</evidence>
<feature type="domain" description="L-seryl-tRNA selenium transferase N-terminal" evidence="10">
    <location>
        <begin position="7"/>
        <end position="46"/>
    </location>
</feature>
<dbReference type="STRING" id="909663.GCA_000512235_01684"/>
<feature type="modified residue" description="N6-(pyridoxal phosphate)lysine" evidence="8 9">
    <location>
        <position position="294"/>
    </location>
</feature>
<keyword evidence="6 8" id="KW-0711">Selenium</keyword>
<dbReference type="Gene3D" id="3.90.1150.180">
    <property type="match status" value="1"/>
</dbReference>
<evidence type="ECO:0000256" key="1">
    <source>
        <dbReference type="ARBA" id="ARBA00001933"/>
    </source>
</evidence>
<accession>A0A351U231</accession>
<dbReference type="InterPro" id="IPR004534">
    <property type="entry name" value="SelA_trans"/>
</dbReference>
<dbReference type="GO" id="GO:0001717">
    <property type="term" value="P:conversion of seryl-tRNAsec to selenocys-tRNAsec"/>
    <property type="evidence" value="ECO:0007669"/>
    <property type="project" value="UniProtKB-UniRule"/>
</dbReference>
<evidence type="ECO:0000256" key="9">
    <source>
        <dbReference type="PIRSR" id="PIRSR618319-50"/>
    </source>
</evidence>
<keyword evidence="4 8" id="KW-0663">Pyridoxal phosphate</keyword>
<dbReference type="GO" id="GO:0004125">
    <property type="term" value="F:L-seryl-tRNA(Sec) selenium transferase activity"/>
    <property type="evidence" value="ECO:0007669"/>
    <property type="project" value="UniProtKB-UniRule"/>
</dbReference>
<dbReference type="GO" id="GO:0001514">
    <property type="term" value="P:selenocysteine incorporation"/>
    <property type="evidence" value="ECO:0007669"/>
    <property type="project" value="UniProtKB-UniRule"/>
</dbReference>
<dbReference type="PANTHER" id="PTHR32328">
    <property type="entry name" value="L-SERYL-TRNA(SEC) SELENIUM TRANSFERASE"/>
    <property type="match status" value="1"/>
</dbReference>
<dbReference type="EC" id="2.9.1.1" evidence="8"/>
<gene>
    <name evidence="8" type="primary">selA</name>
    <name evidence="11" type="ORF">GXY80_10855</name>
</gene>
<name>A0A351U231_9BACT</name>
<organism evidence="11 12">
    <name type="scientific">Syntrophorhabdus aromaticivorans</name>
    <dbReference type="NCBI Taxonomy" id="328301"/>
    <lineage>
        <taxon>Bacteria</taxon>
        <taxon>Pseudomonadati</taxon>
        <taxon>Thermodesulfobacteriota</taxon>
        <taxon>Syntrophorhabdia</taxon>
        <taxon>Syntrophorhabdales</taxon>
        <taxon>Syntrophorhabdaceae</taxon>
        <taxon>Syntrophorhabdus</taxon>
    </lineage>
</organism>
<comment type="caution">
    <text evidence="11">The sequence shown here is derived from an EMBL/GenBank/DDBJ whole genome shotgun (WGS) entry which is preliminary data.</text>
</comment>
<dbReference type="NCBIfam" id="TIGR00474">
    <property type="entry name" value="selA"/>
    <property type="match status" value="1"/>
</dbReference>
<dbReference type="Gene3D" id="3.40.640.10">
    <property type="entry name" value="Type I PLP-dependent aspartate aminotransferase-like (Major domain)"/>
    <property type="match status" value="1"/>
</dbReference>